<dbReference type="SUPFAM" id="SSF50978">
    <property type="entry name" value="WD40 repeat-like"/>
    <property type="match status" value="1"/>
</dbReference>
<organism evidence="8 9">
    <name type="scientific">Trichoplax adhaerens</name>
    <name type="common">Trichoplax reptans</name>
    <dbReference type="NCBI Taxonomy" id="10228"/>
    <lineage>
        <taxon>Eukaryota</taxon>
        <taxon>Metazoa</taxon>
        <taxon>Placozoa</taxon>
        <taxon>Uniplacotomia</taxon>
        <taxon>Trichoplacea</taxon>
        <taxon>Trichoplacidae</taxon>
        <taxon>Trichoplax</taxon>
    </lineage>
</organism>
<keyword evidence="5" id="KW-0539">Nucleus</keyword>
<keyword evidence="4" id="KW-0677">Repeat</keyword>
<dbReference type="GO" id="GO:0032040">
    <property type="term" value="C:small-subunit processome"/>
    <property type="evidence" value="ECO:0000318"/>
    <property type="project" value="GO_Central"/>
</dbReference>
<dbReference type="GO" id="GO:0034388">
    <property type="term" value="C:Pwp2p-containing subcomplex of 90S preribosome"/>
    <property type="evidence" value="ECO:0000318"/>
    <property type="project" value="GO_Central"/>
</dbReference>
<accession>B3RX86</accession>
<dbReference type="InterPro" id="IPR011047">
    <property type="entry name" value="Quinoprotein_ADH-like_sf"/>
</dbReference>
<dbReference type="Pfam" id="PF00400">
    <property type="entry name" value="WD40"/>
    <property type="match status" value="6"/>
</dbReference>
<dbReference type="STRING" id="10228.B3RX86"/>
<dbReference type="FunFam" id="2.130.10.10:FF:001828">
    <property type="entry name" value="Predicted protein"/>
    <property type="match status" value="1"/>
</dbReference>
<dbReference type="FunCoup" id="B3RX86">
    <property type="interactions" value="448"/>
</dbReference>
<dbReference type="InterPro" id="IPR001680">
    <property type="entry name" value="WD40_rpt"/>
</dbReference>
<dbReference type="PROSITE" id="PS50294">
    <property type="entry name" value="WD_REPEATS_REGION"/>
    <property type="match status" value="3"/>
</dbReference>
<dbReference type="AlphaFoldDB" id="B3RX86"/>
<keyword evidence="3 6" id="KW-0853">WD repeat</keyword>
<dbReference type="KEGG" id="tad:TRIADDRAFT_50274"/>
<evidence type="ECO:0000256" key="5">
    <source>
        <dbReference type="ARBA" id="ARBA00023242"/>
    </source>
</evidence>
<evidence type="ECO:0000259" key="7">
    <source>
        <dbReference type="Pfam" id="PF04003"/>
    </source>
</evidence>
<feature type="repeat" description="WD" evidence="6">
    <location>
        <begin position="470"/>
        <end position="511"/>
    </location>
</feature>
<evidence type="ECO:0000313" key="8">
    <source>
        <dbReference type="EMBL" id="EDV24827.1"/>
    </source>
</evidence>
<dbReference type="PROSITE" id="PS00678">
    <property type="entry name" value="WD_REPEATS_1"/>
    <property type="match status" value="1"/>
</dbReference>
<dbReference type="InterPro" id="IPR015943">
    <property type="entry name" value="WD40/YVTN_repeat-like_dom_sf"/>
</dbReference>
<dbReference type="SUPFAM" id="SSF50998">
    <property type="entry name" value="Quinoprotein alcohol dehydrogenase-like"/>
    <property type="match status" value="1"/>
</dbReference>
<dbReference type="GO" id="GO:0000028">
    <property type="term" value="P:ribosomal small subunit assembly"/>
    <property type="evidence" value="ECO:0000318"/>
    <property type="project" value="GO_Central"/>
</dbReference>
<evidence type="ECO:0000256" key="3">
    <source>
        <dbReference type="ARBA" id="ARBA00022574"/>
    </source>
</evidence>
<evidence type="ECO:0000256" key="6">
    <source>
        <dbReference type="PROSITE-ProRule" id="PRU00221"/>
    </source>
</evidence>
<dbReference type="OMA" id="VYEWQSE"/>
<protein>
    <recommendedName>
        <fullName evidence="7">Small-subunit processome Utp12 domain-containing protein</fullName>
    </recommendedName>
</protein>
<dbReference type="InterPro" id="IPR036322">
    <property type="entry name" value="WD40_repeat_dom_sf"/>
</dbReference>
<dbReference type="RefSeq" id="XP_002112717.1">
    <property type="nucleotide sequence ID" value="XM_002112681.1"/>
</dbReference>
<reference evidence="8 9" key="1">
    <citation type="journal article" date="2008" name="Nature">
        <title>The Trichoplax genome and the nature of placozoans.</title>
        <authorList>
            <person name="Srivastava M."/>
            <person name="Begovic E."/>
            <person name="Chapman J."/>
            <person name="Putnam N.H."/>
            <person name="Hellsten U."/>
            <person name="Kawashima T."/>
            <person name="Kuo A."/>
            <person name="Mitros T."/>
            <person name="Salamov A."/>
            <person name="Carpenter M.L."/>
            <person name="Signorovitch A.Y."/>
            <person name="Moreno M.A."/>
            <person name="Kamm K."/>
            <person name="Grimwood J."/>
            <person name="Schmutz J."/>
            <person name="Shapiro H."/>
            <person name="Grigoriev I.V."/>
            <person name="Buss L.W."/>
            <person name="Schierwater B."/>
            <person name="Dellaporta S.L."/>
            <person name="Rokhsar D.S."/>
        </authorList>
    </citation>
    <scope>NUCLEOTIDE SEQUENCE [LARGE SCALE GENOMIC DNA]</scope>
    <source>
        <strain evidence="8 9">Grell-BS-1999</strain>
    </source>
</reference>
<dbReference type="Proteomes" id="UP000009022">
    <property type="component" value="Unassembled WGS sequence"/>
</dbReference>
<dbReference type="PANTHER" id="PTHR19858:SF0">
    <property type="entry name" value="PERIODIC TRYPTOPHAN PROTEIN 2 HOMOLOG"/>
    <property type="match status" value="1"/>
</dbReference>
<dbReference type="InParanoid" id="B3RX86"/>
<evidence type="ECO:0000313" key="9">
    <source>
        <dbReference type="Proteomes" id="UP000009022"/>
    </source>
</evidence>
<feature type="repeat" description="WD" evidence="6">
    <location>
        <begin position="385"/>
        <end position="426"/>
    </location>
</feature>
<dbReference type="PANTHER" id="PTHR19858">
    <property type="entry name" value="WD40 REPEAT PROTEIN"/>
    <property type="match status" value="1"/>
</dbReference>
<dbReference type="OrthoDB" id="3142434at2759"/>
<dbReference type="GeneID" id="6753476"/>
<dbReference type="Gene3D" id="2.130.10.10">
    <property type="entry name" value="YVTN repeat-like/Quinoprotein amine dehydrogenase"/>
    <property type="match status" value="4"/>
</dbReference>
<evidence type="ECO:0000256" key="1">
    <source>
        <dbReference type="ARBA" id="ARBA00004604"/>
    </source>
</evidence>
<name>B3RX86_TRIAD</name>
<keyword evidence="9" id="KW-1185">Reference proteome</keyword>
<feature type="repeat" description="WD" evidence="6">
    <location>
        <begin position="343"/>
        <end position="384"/>
    </location>
</feature>
<dbReference type="InterPro" id="IPR007148">
    <property type="entry name" value="SSU_processome_Utp12"/>
</dbReference>
<dbReference type="PhylomeDB" id="B3RX86"/>
<evidence type="ECO:0000256" key="2">
    <source>
        <dbReference type="ARBA" id="ARBA00010226"/>
    </source>
</evidence>
<dbReference type="Pfam" id="PF04003">
    <property type="entry name" value="Utp12"/>
    <property type="match status" value="1"/>
</dbReference>
<dbReference type="EMBL" id="DS985245">
    <property type="protein sequence ID" value="EDV24827.1"/>
    <property type="molecule type" value="Genomic_DNA"/>
</dbReference>
<evidence type="ECO:0000256" key="4">
    <source>
        <dbReference type="ARBA" id="ARBA00022737"/>
    </source>
</evidence>
<dbReference type="PROSITE" id="PS50082">
    <property type="entry name" value="WD_REPEATS_2"/>
    <property type="match status" value="3"/>
</dbReference>
<dbReference type="GO" id="GO:0000462">
    <property type="term" value="P:maturation of SSU-rRNA from tricistronic rRNA transcript (SSU-rRNA, 5.8S rRNA, LSU-rRNA)"/>
    <property type="evidence" value="ECO:0000318"/>
    <property type="project" value="GO_Central"/>
</dbReference>
<sequence>MKFSYKFSNLCGTVYKRGNILFTPNECLLSPVGNRITIFDLKNHKSQTLPFENVKNISRIALSPNGLLIITVDQDGKALLANMQTKTVFHRFNFKSKVYDIKFSPDGKYIAVTHQKHVEVWLAPAHDEKKFQPLIRHRTYTGHYDNTLCIDWSWDSRFFVIGSEDMTSRVYSTNPMEDFAPVTLPGHKSAIVLSCFTEKSLNIYTVSKDGALFIWHSVIMAASDIADGAPPNSEDTDSRKKKPKRGLYKWTKNAKHYFNQDRAEVTCATLHKRDNMLIVGFNTGVFTLYEVPDFNLIHSLSISQQKITTVAINETGEWLGFGCAGMGQLLVWEWQSQTYILKQQGHYYDMNVLSYSPDGQIIATGGDDGKVKLWNTSSGFCFVTFSEHNSSITGLAFKSNGQVVVSASLDGTVRAFDLIRYRNFRTFVSPFPTQFSCLGLDGDEIIAAGSHNHFDIYVWSMQTGKLLEILKGHEGPVSSLTFSKDVTLLASSSWDMTVRLWKIYEKNTAVECLQFNSIATFTIFSPSGKELAVATYNGELSFWNSIDAMQTRSIDAKADLGGGRSSQDIITAKKSAEGKCFNCLCYSADGEYVLAGGRSKRICIYNINQQVLLKAFEVSRNLSLDGIQEFLNSRLMTEAGPLDQLDLSDDSDKEDITLPGVTKGDMSSRKVRPEIRVKSLQFSPSGHSFAAATTEGLMIYSLDSSLTFDPYDLSIDVTPETIRQNLQDGNYLASVMLAFRLNEVAIIREIIENIKPDSIDLVCQYLPLVYVEKILQFVAFELETSRHLEFYLIWSNRLLMHHGTALKQKSGDIMPILISLQKSIKDKKNDLSKL</sequence>
<dbReference type="SMART" id="SM00320">
    <property type="entry name" value="WD40"/>
    <property type="match status" value="12"/>
</dbReference>
<feature type="domain" description="Small-subunit processome Utp12" evidence="7">
    <location>
        <begin position="742"/>
        <end position="834"/>
    </location>
</feature>
<comment type="subcellular location">
    <subcellularLocation>
        <location evidence="1">Nucleus</location>
        <location evidence="1">Nucleolus</location>
    </subcellularLocation>
</comment>
<dbReference type="CDD" id="cd00200">
    <property type="entry name" value="WD40"/>
    <property type="match status" value="1"/>
</dbReference>
<comment type="similarity">
    <text evidence="2">Belongs to the WD repeat PWP2 family.</text>
</comment>
<gene>
    <name evidence="8" type="ORF">TRIADDRAFT_50274</name>
</gene>
<dbReference type="InterPro" id="IPR027145">
    <property type="entry name" value="PWP2"/>
</dbReference>
<dbReference type="HOGENOM" id="CLU_010458_0_0_1"/>
<dbReference type="eggNOG" id="KOG0291">
    <property type="taxonomic scope" value="Eukaryota"/>
</dbReference>
<dbReference type="CTD" id="6753476"/>
<dbReference type="InterPro" id="IPR019775">
    <property type="entry name" value="WD40_repeat_CS"/>
</dbReference>
<proteinExistence type="inferred from homology"/>